<protein>
    <submittedName>
        <fullName evidence="2">DUF2530 domain-containing protein</fullName>
    </submittedName>
</protein>
<gene>
    <name evidence="2" type="ORF">ACFQDO_05610</name>
</gene>
<keyword evidence="1" id="KW-1133">Transmembrane helix</keyword>
<sequence length="86" mass="8962">MPTDSEPLAPIAVDTVRIVLIGTACWVVALVLTLVVPALHSGDRDWWPWACVSGLVLGLVGLAYLLRGRGNAAGARGQGSETVPSK</sequence>
<feature type="transmembrane region" description="Helical" evidence="1">
    <location>
        <begin position="18"/>
        <end position="40"/>
    </location>
</feature>
<dbReference type="Pfam" id="PF10745">
    <property type="entry name" value="DUF2530"/>
    <property type="match status" value="1"/>
</dbReference>
<keyword evidence="1" id="KW-0812">Transmembrane</keyword>
<proteinExistence type="predicted"/>
<dbReference type="InterPro" id="IPR019681">
    <property type="entry name" value="DUF2530"/>
</dbReference>
<reference evidence="3" key="1">
    <citation type="journal article" date="2019" name="Int. J. Syst. Evol. Microbiol.">
        <title>The Global Catalogue of Microorganisms (GCM) 10K type strain sequencing project: providing services to taxonomists for standard genome sequencing and annotation.</title>
        <authorList>
            <consortium name="The Broad Institute Genomics Platform"/>
            <consortium name="The Broad Institute Genome Sequencing Center for Infectious Disease"/>
            <person name="Wu L."/>
            <person name="Ma J."/>
        </authorList>
    </citation>
    <scope>NUCLEOTIDE SEQUENCE [LARGE SCALE GENOMIC DNA]</scope>
    <source>
        <strain evidence="3">KACC 14249</strain>
    </source>
</reference>
<evidence type="ECO:0000313" key="2">
    <source>
        <dbReference type="EMBL" id="MFC6006603.1"/>
    </source>
</evidence>
<evidence type="ECO:0000313" key="3">
    <source>
        <dbReference type="Proteomes" id="UP001596189"/>
    </source>
</evidence>
<dbReference type="EMBL" id="JBHSRD010000003">
    <property type="protein sequence ID" value="MFC6006603.1"/>
    <property type="molecule type" value="Genomic_DNA"/>
</dbReference>
<dbReference type="Proteomes" id="UP001596189">
    <property type="component" value="Unassembled WGS sequence"/>
</dbReference>
<keyword evidence="1" id="KW-0472">Membrane</keyword>
<comment type="caution">
    <text evidence="2">The sequence shown here is derived from an EMBL/GenBank/DDBJ whole genome shotgun (WGS) entry which is preliminary data.</text>
</comment>
<dbReference type="RefSeq" id="WP_345718081.1">
    <property type="nucleotide sequence ID" value="NZ_BAABFP010000008.1"/>
</dbReference>
<accession>A0ABW1JCK8</accession>
<evidence type="ECO:0000256" key="1">
    <source>
        <dbReference type="SAM" id="Phobius"/>
    </source>
</evidence>
<feature type="transmembrane region" description="Helical" evidence="1">
    <location>
        <begin position="46"/>
        <end position="66"/>
    </location>
</feature>
<name>A0ABW1JCK8_9ACTN</name>
<organism evidence="2 3">
    <name type="scientific">Angustibacter luteus</name>
    <dbReference type="NCBI Taxonomy" id="658456"/>
    <lineage>
        <taxon>Bacteria</taxon>
        <taxon>Bacillati</taxon>
        <taxon>Actinomycetota</taxon>
        <taxon>Actinomycetes</taxon>
        <taxon>Kineosporiales</taxon>
        <taxon>Kineosporiaceae</taxon>
    </lineage>
</organism>
<keyword evidence="3" id="KW-1185">Reference proteome</keyword>